<dbReference type="InterPro" id="IPR046253">
    <property type="entry name" value="DUF6286"/>
</dbReference>
<feature type="transmembrane region" description="Helical" evidence="1">
    <location>
        <begin position="86"/>
        <end position="108"/>
    </location>
</feature>
<keyword evidence="4" id="KW-1185">Reference proteome</keyword>
<evidence type="ECO:0000256" key="1">
    <source>
        <dbReference type="SAM" id="Phobius"/>
    </source>
</evidence>
<sequence>MTAIGAGGQGAAAHPPARTVRRARRAAMRRFRPRRIVPATIAAAVLLAVSLLVLIEVVSGLVGRPARIIPYDAMLRWAATTRWNEAAVLTGAAIVALVGLLLLLLGLVPGRPSHVPLRTEDPELIMGMQRRSFARALERAAETVPGVTRARARMRGGRVLITASSAMHDPGGLEQSVREAVYGKLRSLAPAVEPPVDVKVRRK</sequence>
<evidence type="ECO:0000313" key="3">
    <source>
        <dbReference type="EMBL" id="MBB5132547.1"/>
    </source>
</evidence>
<feature type="transmembrane region" description="Helical" evidence="1">
    <location>
        <begin position="36"/>
        <end position="55"/>
    </location>
</feature>
<name>A0A840P5P8_9ACTN</name>
<organism evidence="3 4">
    <name type="scientific">Thermocatellispora tengchongensis</name>
    <dbReference type="NCBI Taxonomy" id="1073253"/>
    <lineage>
        <taxon>Bacteria</taxon>
        <taxon>Bacillati</taxon>
        <taxon>Actinomycetota</taxon>
        <taxon>Actinomycetes</taxon>
        <taxon>Streptosporangiales</taxon>
        <taxon>Streptosporangiaceae</taxon>
        <taxon>Thermocatellispora</taxon>
    </lineage>
</organism>
<dbReference type="Pfam" id="PF19803">
    <property type="entry name" value="DUF6286"/>
    <property type="match status" value="1"/>
</dbReference>
<evidence type="ECO:0000313" key="4">
    <source>
        <dbReference type="Proteomes" id="UP000578449"/>
    </source>
</evidence>
<evidence type="ECO:0000259" key="2">
    <source>
        <dbReference type="Pfam" id="PF19803"/>
    </source>
</evidence>
<keyword evidence="1" id="KW-0812">Transmembrane</keyword>
<keyword evidence="1" id="KW-0472">Membrane</keyword>
<feature type="domain" description="DUF6286" evidence="2">
    <location>
        <begin position="97"/>
        <end position="201"/>
    </location>
</feature>
<comment type="caution">
    <text evidence="3">The sequence shown here is derived from an EMBL/GenBank/DDBJ whole genome shotgun (WGS) entry which is preliminary data.</text>
</comment>
<reference evidence="3 4" key="1">
    <citation type="submission" date="2020-08" db="EMBL/GenBank/DDBJ databases">
        <title>Genomic Encyclopedia of Type Strains, Phase IV (KMG-IV): sequencing the most valuable type-strain genomes for metagenomic binning, comparative biology and taxonomic classification.</title>
        <authorList>
            <person name="Goeker M."/>
        </authorList>
    </citation>
    <scope>NUCLEOTIDE SEQUENCE [LARGE SCALE GENOMIC DNA]</scope>
    <source>
        <strain evidence="3 4">DSM 45615</strain>
    </source>
</reference>
<dbReference type="AlphaFoldDB" id="A0A840P5P8"/>
<proteinExistence type="predicted"/>
<gene>
    <name evidence="3" type="ORF">HNP84_002263</name>
</gene>
<dbReference type="RefSeq" id="WP_185049529.1">
    <property type="nucleotide sequence ID" value="NZ_BAABIX010000003.1"/>
</dbReference>
<accession>A0A840P5P8</accession>
<dbReference type="EMBL" id="JACHGN010000004">
    <property type="protein sequence ID" value="MBB5132547.1"/>
    <property type="molecule type" value="Genomic_DNA"/>
</dbReference>
<protein>
    <recommendedName>
        <fullName evidence="2">DUF6286 domain-containing protein</fullName>
    </recommendedName>
</protein>
<keyword evidence="1" id="KW-1133">Transmembrane helix</keyword>
<dbReference type="Proteomes" id="UP000578449">
    <property type="component" value="Unassembled WGS sequence"/>
</dbReference>